<dbReference type="EMBL" id="CAMXCT010001774">
    <property type="protein sequence ID" value="CAI3992901.1"/>
    <property type="molecule type" value="Genomic_DNA"/>
</dbReference>
<name>A0A9P1FYJ9_9DINO</name>
<feature type="transmembrane region" description="Helical" evidence="1">
    <location>
        <begin position="297"/>
        <end position="319"/>
    </location>
</feature>
<sequence length="371" mass="41806">MQISWCCCWMRRTSDACGVSMELAVHSKAGSGLAELVPTWMPIWAFPIVCCQLVLGSIASGNALPQMDTASRRSLFISVMSYSFFPPQAYLFMGLALSWLFFQKLKHHKSMLDRMSEFDFRNAKCTLETDRLAIEEQVLSLFDEALEPAISVAFDAEMDTEAEAVTALLPETLREIRHITSYPTNDQIIDQFNAYVRGPLRDNVVKRLGKEDYVSLQLCVAVNLPLFCAALLYLLGCDGHAECETSASYAGFSSVSQYMWTNCIFWVFLAPVGSVLEIPLQLITCKWVVDRVPDGKLRWISGTCLCSMVLYLCDCLILSQRAILTVTMVKFSPVWLGVLVVSVLLDFGLVWFLFFWKQHPSTSQTQRALVR</sequence>
<proteinExistence type="predicted"/>
<comment type="caution">
    <text evidence="2">The sequence shown here is derived from an EMBL/GenBank/DDBJ whole genome shotgun (WGS) entry which is preliminary data.</text>
</comment>
<reference evidence="3" key="2">
    <citation type="submission" date="2024-04" db="EMBL/GenBank/DDBJ databases">
        <authorList>
            <person name="Chen Y."/>
            <person name="Shah S."/>
            <person name="Dougan E. K."/>
            <person name="Thang M."/>
            <person name="Chan C."/>
        </authorList>
    </citation>
    <scope>NUCLEOTIDE SEQUENCE [LARGE SCALE GENOMIC DNA]</scope>
</reference>
<organism evidence="2">
    <name type="scientific">Cladocopium goreaui</name>
    <dbReference type="NCBI Taxonomy" id="2562237"/>
    <lineage>
        <taxon>Eukaryota</taxon>
        <taxon>Sar</taxon>
        <taxon>Alveolata</taxon>
        <taxon>Dinophyceae</taxon>
        <taxon>Suessiales</taxon>
        <taxon>Symbiodiniaceae</taxon>
        <taxon>Cladocopium</taxon>
    </lineage>
</organism>
<feature type="transmembrane region" description="Helical" evidence="1">
    <location>
        <begin position="334"/>
        <end position="356"/>
    </location>
</feature>
<dbReference type="Proteomes" id="UP001152797">
    <property type="component" value="Unassembled WGS sequence"/>
</dbReference>
<reference evidence="2" key="1">
    <citation type="submission" date="2022-10" db="EMBL/GenBank/DDBJ databases">
        <authorList>
            <person name="Chen Y."/>
            <person name="Dougan E. K."/>
            <person name="Chan C."/>
            <person name="Rhodes N."/>
            <person name="Thang M."/>
        </authorList>
    </citation>
    <scope>NUCLEOTIDE SEQUENCE</scope>
</reference>
<dbReference type="EMBL" id="CAMXCT020001774">
    <property type="protein sequence ID" value="CAL1146276.1"/>
    <property type="molecule type" value="Genomic_DNA"/>
</dbReference>
<gene>
    <name evidence="2" type="ORF">C1SCF055_LOCUS19694</name>
</gene>
<accession>A0A9P1FYJ9</accession>
<dbReference type="EMBL" id="CAMXCT030001774">
    <property type="protein sequence ID" value="CAL4780213.1"/>
    <property type="molecule type" value="Genomic_DNA"/>
</dbReference>
<feature type="transmembrane region" description="Helical" evidence="1">
    <location>
        <begin position="84"/>
        <end position="102"/>
    </location>
</feature>
<evidence type="ECO:0000313" key="3">
    <source>
        <dbReference type="EMBL" id="CAL1146276.1"/>
    </source>
</evidence>
<dbReference type="AlphaFoldDB" id="A0A9P1FYJ9"/>
<keyword evidence="4" id="KW-1185">Reference proteome</keyword>
<dbReference type="OrthoDB" id="428582at2759"/>
<keyword evidence="1" id="KW-1133">Transmembrane helix</keyword>
<feature type="transmembrane region" description="Helical" evidence="1">
    <location>
        <begin position="255"/>
        <end position="276"/>
    </location>
</feature>
<feature type="transmembrane region" description="Helical" evidence="1">
    <location>
        <begin position="43"/>
        <end position="64"/>
    </location>
</feature>
<evidence type="ECO:0000313" key="2">
    <source>
        <dbReference type="EMBL" id="CAI3992901.1"/>
    </source>
</evidence>
<keyword evidence="1" id="KW-0812">Transmembrane</keyword>
<protein>
    <submittedName>
        <fullName evidence="2">Uncharacterized protein</fullName>
    </submittedName>
</protein>
<evidence type="ECO:0000256" key="1">
    <source>
        <dbReference type="SAM" id="Phobius"/>
    </source>
</evidence>
<keyword evidence="1" id="KW-0472">Membrane</keyword>
<feature type="transmembrane region" description="Helical" evidence="1">
    <location>
        <begin position="213"/>
        <end position="235"/>
    </location>
</feature>
<evidence type="ECO:0000313" key="4">
    <source>
        <dbReference type="Proteomes" id="UP001152797"/>
    </source>
</evidence>